<keyword evidence="1" id="KW-0732">Signal</keyword>
<dbReference type="Proteomes" id="UP000403266">
    <property type="component" value="Unassembled WGS sequence"/>
</dbReference>
<name>A0A5N7MI51_9HYPH</name>
<accession>A0A5N7MI51</accession>
<dbReference type="RefSeq" id="WP_152712078.1">
    <property type="nucleotide sequence ID" value="NZ_VOSJ01000033.1"/>
</dbReference>
<sequence>MRRPPTLAAFAALLAFTAASGTAPVNAQDSQPRSWPEVKCARYKKAWSDALAHRGTKGLSQEFIERHEAFLASDCTTRGDVCPRSAEELDLANMMVVAAMNAGTASTFPPFSCRK</sequence>
<comment type="caution">
    <text evidence="2">The sequence shown here is derived from an EMBL/GenBank/DDBJ whole genome shotgun (WGS) entry which is preliminary data.</text>
</comment>
<protein>
    <submittedName>
        <fullName evidence="2">Uncharacterized protein</fullName>
    </submittedName>
</protein>
<dbReference type="AlphaFoldDB" id="A0A5N7MI51"/>
<feature type="chain" id="PRO_5030135446" evidence="1">
    <location>
        <begin position="28"/>
        <end position="115"/>
    </location>
</feature>
<feature type="signal peptide" evidence="1">
    <location>
        <begin position="1"/>
        <end position="27"/>
    </location>
</feature>
<dbReference type="EMBL" id="VOSK01000039">
    <property type="protein sequence ID" value="MPR26089.1"/>
    <property type="molecule type" value="Genomic_DNA"/>
</dbReference>
<evidence type="ECO:0000313" key="3">
    <source>
        <dbReference type="Proteomes" id="UP000403266"/>
    </source>
</evidence>
<evidence type="ECO:0000313" key="2">
    <source>
        <dbReference type="EMBL" id="MPR26089.1"/>
    </source>
</evidence>
<dbReference type="OrthoDB" id="7726273at2"/>
<proteinExistence type="predicted"/>
<keyword evidence="3" id="KW-1185">Reference proteome</keyword>
<gene>
    <name evidence="2" type="ORF">FS320_12830</name>
</gene>
<organism evidence="2 3">
    <name type="scientific">Microvirga tunisiensis</name>
    <dbReference type="NCBI Taxonomy" id="2108360"/>
    <lineage>
        <taxon>Bacteria</taxon>
        <taxon>Pseudomonadati</taxon>
        <taxon>Pseudomonadota</taxon>
        <taxon>Alphaproteobacteria</taxon>
        <taxon>Hyphomicrobiales</taxon>
        <taxon>Methylobacteriaceae</taxon>
        <taxon>Microvirga</taxon>
    </lineage>
</organism>
<evidence type="ECO:0000256" key="1">
    <source>
        <dbReference type="SAM" id="SignalP"/>
    </source>
</evidence>
<reference evidence="2 3" key="1">
    <citation type="journal article" date="2019" name="Syst. Appl. Microbiol.">
        <title>Microvirga tunisiensis sp. nov., a root nodule symbiotic bacterium isolated from Lupinus micranthus and L. luteus grown in Northern Tunisia.</title>
        <authorList>
            <person name="Msaddak A."/>
            <person name="Rejili M."/>
            <person name="Duran D."/>
            <person name="Mars M."/>
            <person name="Palacios J.M."/>
            <person name="Ruiz-Argueso T."/>
            <person name="Rey L."/>
            <person name="Imperial J."/>
        </authorList>
    </citation>
    <scope>NUCLEOTIDE SEQUENCE [LARGE SCALE GENOMIC DNA]</scope>
    <source>
        <strain evidence="2 3">Lmie10</strain>
    </source>
</reference>